<feature type="transmembrane region" description="Helical" evidence="1">
    <location>
        <begin position="553"/>
        <end position="570"/>
    </location>
</feature>
<feature type="transmembrane region" description="Helical" evidence="1">
    <location>
        <begin position="29"/>
        <end position="49"/>
    </location>
</feature>
<feature type="transmembrane region" description="Helical" evidence="1">
    <location>
        <begin position="437"/>
        <end position="455"/>
    </location>
</feature>
<keyword evidence="1" id="KW-0472">Membrane</keyword>
<feature type="transmembrane region" description="Helical" evidence="1">
    <location>
        <begin position="307"/>
        <end position="334"/>
    </location>
</feature>
<proteinExistence type="predicted"/>
<feature type="transmembrane region" description="Helical" evidence="1">
    <location>
        <begin position="275"/>
        <end position="295"/>
    </location>
</feature>
<reference evidence="2" key="1">
    <citation type="journal article" date="2014" name="Int. J. Syst. Evol. Microbiol.">
        <title>Complete genome sequence of Corynebacterium casei LMG S-19264T (=DSM 44701T), isolated from a smear-ripened cheese.</title>
        <authorList>
            <consortium name="US DOE Joint Genome Institute (JGI-PGF)"/>
            <person name="Walter F."/>
            <person name="Albersmeier A."/>
            <person name="Kalinowski J."/>
            <person name="Ruckert C."/>
        </authorList>
    </citation>
    <scope>NUCLEOTIDE SEQUENCE</scope>
    <source>
        <strain evidence="2">JCM 3093</strain>
    </source>
</reference>
<feature type="transmembrane region" description="Helical" evidence="1">
    <location>
        <begin position="527"/>
        <end position="546"/>
    </location>
</feature>
<dbReference type="EMBL" id="BMQD01000003">
    <property type="protein sequence ID" value="GGK55698.1"/>
    <property type="molecule type" value="Genomic_DNA"/>
</dbReference>
<feature type="transmembrane region" description="Helical" evidence="1">
    <location>
        <begin position="494"/>
        <end position="515"/>
    </location>
</feature>
<evidence type="ECO:0000313" key="3">
    <source>
        <dbReference type="Proteomes" id="UP000627984"/>
    </source>
</evidence>
<feature type="transmembrane region" description="Helical" evidence="1">
    <location>
        <begin position="84"/>
        <end position="102"/>
    </location>
</feature>
<feature type="transmembrane region" description="Helical" evidence="1">
    <location>
        <begin position="403"/>
        <end position="425"/>
    </location>
</feature>
<organism evidence="2 3">
    <name type="scientific">Planomonospora parontospora</name>
    <dbReference type="NCBI Taxonomy" id="58119"/>
    <lineage>
        <taxon>Bacteria</taxon>
        <taxon>Bacillati</taxon>
        <taxon>Actinomycetota</taxon>
        <taxon>Actinomycetes</taxon>
        <taxon>Streptosporangiales</taxon>
        <taxon>Streptosporangiaceae</taxon>
        <taxon>Planomonospora</taxon>
    </lineage>
</organism>
<feature type="transmembrane region" description="Helical" evidence="1">
    <location>
        <begin position="461"/>
        <end position="482"/>
    </location>
</feature>
<feature type="transmembrane region" description="Helical" evidence="1">
    <location>
        <begin position="236"/>
        <end position="255"/>
    </location>
</feature>
<dbReference type="RefSeq" id="WP_191893998.1">
    <property type="nucleotide sequence ID" value="NZ_BMQD01000003.1"/>
</dbReference>
<evidence type="ECO:0000313" key="2">
    <source>
        <dbReference type="EMBL" id="GGK55698.1"/>
    </source>
</evidence>
<dbReference type="Proteomes" id="UP000627984">
    <property type="component" value="Unassembled WGS sequence"/>
</dbReference>
<evidence type="ECO:0000256" key="1">
    <source>
        <dbReference type="SAM" id="Phobius"/>
    </source>
</evidence>
<protein>
    <submittedName>
        <fullName evidence="2">Uncharacterized protein</fullName>
    </submittedName>
</protein>
<feature type="transmembrane region" description="Helical" evidence="1">
    <location>
        <begin position="208"/>
        <end position="229"/>
    </location>
</feature>
<sequence>MTGWLPAVCAVALILTVLGLHGVSARDTAVFGLYLMLGVVLPGTLMIRALWSGRRTLAEELALGAALGYAVEAVAYIAARAAGAPLLVAVWPVAVYGAFLAVPRLRRHWRGGPRLRTPVWWSWSVVLVVAFMVVRPMVIFFDKYDITHPEIWAGGADLSFHLALIGELRHHVPPTVPAVSGEPLLYHWFVYAHLAATSWVTGVEPAVLLFRLAMLPMLTGFLILVGMTGRRVTGSWAGGVLSVVGTVFLKAPNLYEGENWVLTYGGVQDITWSSPTQTYGALLFAPVVLLVLELLQRRRHDTGRWVLIGVFLLAVTGAKAIYLPLLGAGLAMVIAVELVRRRRISWPASILLGGVGACLLFAQAVLFGGANQGMTLDPLALFRMGWMRLSGLGSQIVPSQASVLGLTLLYVLGWTVAWSGISGLLSRPKLLLRPAVLLMLGIGGAGLGVAFLFGHPGFSQLFFLMGAVPYVVIIAVYGLIVLLRWSRVPSRATVLAAAAGAVLALLFPAICGVALPLGPDRPDSVLYPTQIAFVIAAGLMIIALFVTVGVQRAWALTIVVFMAMSLPGNVRDRIVYQRKTSRTPPVSQDALTVLRWLRDHSHPDELIATTVHCRWWRRDPCDTLHFWVTAFSERRVLVEGWGYTPTNLRNWTPGRSLQLPFWDRRRFEANKKAFYRSSAGAVRRLRERYGVDWLFVDERQPRRGGAVGDFAELRFRAGDYSVYSVPDGGAAGARSPEGR</sequence>
<name>A0AA37F3D9_9ACTN</name>
<keyword evidence="1" id="KW-1133">Transmembrane helix</keyword>
<reference evidence="2" key="2">
    <citation type="submission" date="2022-09" db="EMBL/GenBank/DDBJ databases">
        <authorList>
            <person name="Sun Q."/>
            <person name="Ohkuma M."/>
        </authorList>
    </citation>
    <scope>NUCLEOTIDE SEQUENCE</scope>
    <source>
        <strain evidence="2">JCM 3093</strain>
    </source>
</reference>
<gene>
    <name evidence="2" type="ORF">GCM10010126_14150</name>
</gene>
<accession>A0AA37F3D9</accession>
<feature type="transmembrane region" description="Helical" evidence="1">
    <location>
        <begin position="346"/>
        <end position="367"/>
    </location>
</feature>
<keyword evidence="1" id="KW-0812">Transmembrane</keyword>
<comment type="caution">
    <text evidence="2">The sequence shown here is derived from an EMBL/GenBank/DDBJ whole genome shotgun (WGS) entry which is preliminary data.</text>
</comment>
<feature type="transmembrane region" description="Helical" evidence="1">
    <location>
        <begin position="123"/>
        <end position="141"/>
    </location>
</feature>
<dbReference type="AlphaFoldDB" id="A0AA37F3D9"/>